<feature type="region of interest" description="Disordered" evidence="4">
    <location>
        <begin position="213"/>
        <end position="242"/>
    </location>
</feature>
<sequence length="242" mass="26994">MAKMTKVVLFNKPYGVHSQFRKDHDEMATLADFIDDQSLRVAGRLDKDSEGLLVLTNHGGLNHAITTPPTAINAKYDAKHAKTYLVQVENIPSAEQLDALRTGVMLKDGKTLPATVKHLADDELPITLWARTPPIRSRASIPTAWLAISIIEGKNRQVRRMVAHVGLPCLRLIRYQVGQWVLSDLAVGDYRVLQLSDDELRKLGISDTLKSAHLSRHHQSLPSNRRPTTSKPKRPRPPKFGG</sequence>
<dbReference type="GO" id="GO:0003723">
    <property type="term" value="F:RNA binding"/>
    <property type="evidence" value="ECO:0007669"/>
    <property type="project" value="InterPro"/>
</dbReference>
<dbReference type="InterPro" id="IPR000748">
    <property type="entry name" value="PsdUridine_synth_RsuA/RluB/E/F"/>
</dbReference>
<dbReference type="Pfam" id="PF00849">
    <property type="entry name" value="PseudoU_synth_2"/>
    <property type="match status" value="1"/>
</dbReference>
<dbReference type="GO" id="GO:0001522">
    <property type="term" value="P:pseudouridine synthesis"/>
    <property type="evidence" value="ECO:0007669"/>
    <property type="project" value="InterPro"/>
</dbReference>
<comment type="caution">
    <text evidence="6">The sequence shown here is derived from an EMBL/GenBank/DDBJ whole genome shotgun (WGS) entry which is preliminary data.</text>
</comment>
<dbReference type="PANTHER" id="PTHR47683">
    <property type="entry name" value="PSEUDOURIDINE SYNTHASE FAMILY PROTEIN-RELATED"/>
    <property type="match status" value="1"/>
</dbReference>
<feature type="domain" description="Pseudouridine synthase RsuA/RluA-like" evidence="5">
    <location>
        <begin position="7"/>
        <end position="164"/>
    </location>
</feature>
<name>A0A1T0CM89_9GAMM</name>
<evidence type="ECO:0000256" key="1">
    <source>
        <dbReference type="ARBA" id="ARBA00008348"/>
    </source>
</evidence>
<dbReference type="GO" id="GO:0006364">
    <property type="term" value="P:rRNA processing"/>
    <property type="evidence" value="ECO:0007669"/>
    <property type="project" value="UniProtKB-ARBA"/>
</dbReference>
<evidence type="ECO:0000313" key="7">
    <source>
        <dbReference type="Proteomes" id="UP000190683"/>
    </source>
</evidence>
<dbReference type="RefSeq" id="WP_407661980.1">
    <property type="nucleotide sequence ID" value="NZ_MUYV01000014.1"/>
</dbReference>
<gene>
    <name evidence="6" type="ORF">B0681_09580</name>
</gene>
<keyword evidence="2 3" id="KW-0413">Isomerase</keyword>
<evidence type="ECO:0000259" key="5">
    <source>
        <dbReference type="Pfam" id="PF00849"/>
    </source>
</evidence>
<dbReference type="GO" id="GO:0140098">
    <property type="term" value="F:catalytic activity, acting on RNA"/>
    <property type="evidence" value="ECO:0007669"/>
    <property type="project" value="UniProtKB-ARBA"/>
</dbReference>
<dbReference type="InterPro" id="IPR050343">
    <property type="entry name" value="RsuA_PseudoU_synthase"/>
</dbReference>
<protein>
    <recommendedName>
        <fullName evidence="3">Pseudouridine synthase</fullName>
        <ecNumber evidence="3">5.4.99.-</ecNumber>
    </recommendedName>
</protein>
<organism evidence="6 7">
    <name type="scientific">Moraxella porci DSM 25326</name>
    <dbReference type="NCBI Taxonomy" id="573983"/>
    <lineage>
        <taxon>Bacteria</taxon>
        <taxon>Pseudomonadati</taxon>
        <taxon>Pseudomonadota</taxon>
        <taxon>Gammaproteobacteria</taxon>
        <taxon>Moraxellales</taxon>
        <taxon>Moraxellaceae</taxon>
        <taxon>Moraxella</taxon>
    </lineage>
</organism>
<dbReference type="SUPFAM" id="SSF55120">
    <property type="entry name" value="Pseudouridine synthase"/>
    <property type="match status" value="1"/>
</dbReference>
<dbReference type="InterPro" id="IPR006145">
    <property type="entry name" value="PsdUridine_synth_RsuA/RluA"/>
</dbReference>
<dbReference type="PROSITE" id="PS01149">
    <property type="entry name" value="PSI_RSU"/>
    <property type="match status" value="1"/>
</dbReference>
<proteinExistence type="inferred from homology"/>
<dbReference type="EMBL" id="MUYV01000014">
    <property type="protein sequence ID" value="OOS23457.1"/>
    <property type="molecule type" value="Genomic_DNA"/>
</dbReference>
<comment type="similarity">
    <text evidence="1 3">Belongs to the pseudouridine synthase RsuA family.</text>
</comment>
<reference evidence="6 7" key="1">
    <citation type="submission" date="2017-02" db="EMBL/GenBank/DDBJ databases">
        <title>Draft genome sequence of Moraxella porci CCUG 54912T type strain.</title>
        <authorList>
            <person name="Salva-Serra F."/>
            <person name="Engstrom-Jakobsson H."/>
            <person name="Thorell K."/>
            <person name="Jaen-Luchoro D."/>
            <person name="Gonzales-Siles L."/>
            <person name="Karlsson R."/>
            <person name="Yazdan S."/>
            <person name="Boulund F."/>
            <person name="Johnning A."/>
            <person name="Engstrand L."/>
            <person name="Kristiansson E."/>
            <person name="Moore E."/>
        </authorList>
    </citation>
    <scope>NUCLEOTIDE SEQUENCE [LARGE SCALE GENOMIC DNA]</scope>
    <source>
        <strain evidence="6 7">CCUG 54912</strain>
    </source>
</reference>
<dbReference type="Gene3D" id="3.30.70.1560">
    <property type="entry name" value="Alpha-L RNA-binding motif"/>
    <property type="match status" value="1"/>
</dbReference>
<dbReference type="NCBIfam" id="TIGR00093">
    <property type="entry name" value="pseudouridine synthase"/>
    <property type="match status" value="1"/>
</dbReference>
<dbReference type="InterPro" id="IPR018496">
    <property type="entry name" value="PsdUridine_synth_RsuA/RluB_CS"/>
</dbReference>
<dbReference type="Proteomes" id="UP000190683">
    <property type="component" value="Unassembled WGS sequence"/>
</dbReference>
<dbReference type="STRING" id="573983.B0681_09580"/>
<dbReference type="PANTHER" id="PTHR47683:SF2">
    <property type="entry name" value="RNA-BINDING S4 DOMAIN-CONTAINING PROTEIN"/>
    <property type="match status" value="1"/>
</dbReference>
<dbReference type="InterPro" id="IPR020094">
    <property type="entry name" value="TruA/RsuA/RluB/E/F_N"/>
</dbReference>
<evidence type="ECO:0000256" key="2">
    <source>
        <dbReference type="ARBA" id="ARBA00023235"/>
    </source>
</evidence>
<accession>A0A1T0CM89</accession>
<dbReference type="GO" id="GO:0009982">
    <property type="term" value="F:pseudouridine synthase activity"/>
    <property type="evidence" value="ECO:0007669"/>
    <property type="project" value="InterPro"/>
</dbReference>
<dbReference type="AlphaFoldDB" id="A0A1T0CM89"/>
<evidence type="ECO:0000256" key="3">
    <source>
        <dbReference type="RuleBase" id="RU003887"/>
    </source>
</evidence>
<keyword evidence="7" id="KW-1185">Reference proteome</keyword>
<dbReference type="InterPro" id="IPR020103">
    <property type="entry name" value="PsdUridine_synth_cat_dom_sf"/>
</dbReference>
<evidence type="ECO:0000313" key="6">
    <source>
        <dbReference type="EMBL" id="OOS23457.1"/>
    </source>
</evidence>
<evidence type="ECO:0000256" key="4">
    <source>
        <dbReference type="SAM" id="MobiDB-lite"/>
    </source>
</evidence>
<dbReference type="Gene3D" id="3.30.70.580">
    <property type="entry name" value="Pseudouridine synthase I, catalytic domain, N-terminal subdomain"/>
    <property type="match status" value="1"/>
</dbReference>
<dbReference type="InterPro" id="IPR042092">
    <property type="entry name" value="PsdUridine_s_RsuA/RluB/E/F_cat"/>
</dbReference>
<feature type="compositionally biased region" description="Basic residues" evidence="4">
    <location>
        <begin position="231"/>
        <end position="242"/>
    </location>
</feature>
<dbReference type="EC" id="5.4.99.-" evidence="3"/>